<evidence type="ECO:0000256" key="9">
    <source>
        <dbReference type="ARBA" id="ARBA00023201"/>
    </source>
</evidence>
<feature type="transmembrane region" description="Helical" evidence="10">
    <location>
        <begin position="89"/>
        <end position="110"/>
    </location>
</feature>
<dbReference type="GO" id="GO:1902600">
    <property type="term" value="P:proton transmembrane transport"/>
    <property type="evidence" value="ECO:0007669"/>
    <property type="project" value="InterPro"/>
</dbReference>
<dbReference type="EMBL" id="DVAB01000025">
    <property type="protein sequence ID" value="HIK00527.1"/>
    <property type="molecule type" value="Genomic_DNA"/>
</dbReference>
<organism evidence="12 13">
    <name type="scientific">Candidatus Naiadarchaeum limnaeum</name>
    <dbReference type="NCBI Taxonomy" id="2756139"/>
    <lineage>
        <taxon>Archaea</taxon>
        <taxon>Candidatus Undinarchaeota</taxon>
        <taxon>Candidatus Undinarchaeia</taxon>
        <taxon>Candidatus Naiadarchaeales</taxon>
        <taxon>Candidatus Naiadarchaeaceae</taxon>
        <taxon>Candidatus Naiadarchaeum</taxon>
    </lineage>
</organism>
<keyword evidence="4 10" id="KW-0812">Transmembrane</keyword>
<dbReference type="InterPro" id="IPR006153">
    <property type="entry name" value="Cation/H_exchanger_TM"/>
</dbReference>
<name>A0A832US28_9ARCH</name>
<feature type="transmembrane region" description="Helical" evidence="10">
    <location>
        <begin position="58"/>
        <end position="77"/>
    </location>
</feature>
<dbReference type="PANTHER" id="PTHR43562">
    <property type="entry name" value="NAPA-TYPE SODIUM/HYDROGEN ANTIPORTER"/>
    <property type="match status" value="1"/>
</dbReference>
<comment type="caution">
    <text evidence="12">The sequence shown here is derived from an EMBL/GenBank/DDBJ whole genome shotgun (WGS) entry which is preliminary data.</text>
</comment>
<feature type="domain" description="Cation/H+ exchanger transmembrane" evidence="11">
    <location>
        <begin position="12"/>
        <end position="389"/>
    </location>
</feature>
<dbReference type="PANTHER" id="PTHR43562:SF3">
    <property type="entry name" value="SODIUM ION_PROTON EXCHANGER (EUROFUNG)"/>
    <property type="match status" value="1"/>
</dbReference>
<keyword evidence="6" id="KW-0915">Sodium</keyword>
<feature type="transmembrane region" description="Helical" evidence="10">
    <location>
        <begin position="6"/>
        <end position="22"/>
    </location>
</feature>
<dbReference type="GO" id="GO:0016020">
    <property type="term" value="C:membrane"/>
    <property type="evidence" value="ECO:0007669"/>
    <property type="project" value="UniProtKB-SubCell"/>
</dbReference>
<evidence type="ECO:0000256" key="3">
    <source>
        <dbReference type="ARBA" id="ARBA00022449"/>
    </source>
</evidence>
<gene>
    <name evidence="12" type="ORF">H1016_03235</name>
</gene>
<evidence type="ECO:0000259" key="11">
    <source>
        <dbReference type="Pfam" id="PF00999"/>
    </source>
</evidence>
<feature type="transmembrane region" description="Helical" evidence="10">
    <location>
        <begin position="160"/>
        <end position="179"/>
    </location>
</feature>
<keyword evidence="7" id="KW-0406">Ion transport</keyword>
<keyword evidence="5 10" id="KW-1133">Transmembrane helix</keyword>
<reference evidence="12 13" key="1">
    <citation type="journal article" name="Nat. Commun.">
        <title>Undinarchaeota illuminate DPANN phylogeny and the impact of gene transfer on archaeal evolution.</title>
        <authorList>
            <person name="Dombrowski N."/>
            <person name="Williams T.A."/>
            <person name="Sun J."/>
            <person name="Woodcroft B.J."/>
            <person name="Lee J.H."/>
            <person name="Minh B.Q."/>
            <person name="Rinke C."/>
            <person name="Spang A."/>
        </authorList>
    </citation>
    <scope>NUCLEOTIDE SEQUENCE [LARGE SCALE GENOMIC DNA]</scope>
    <source>
        <strain evidence="12">MAG_bin1129</strain>
    </source>
</reference>
<feature type="transmembrane region" description="Helical" evidence="10">
    <location>
        <begin position="366"/>
        <end position="385"/>
    </location>
</feature>
<keyword evidence="3" id="KW-0050">Antiport</keyword>
<dbReference type="Pfam" id="PF00999">
    <property type="entry name" value="Na_H_Exchanger"/>
    <property type="match status" value="1"/>
</dbReference>
<sequence length="393" mass="42828">MSQMLFTLFISLMLAYVAAEVVRYFKIPRAVGQILIGFFFGIPIIQAVLFSAEILNVFSFLSDIAVVLLFFFVGMEIDLMQLKRNIREAVLISLFNTSIPFVFGFLAALYFKQSLLSSIIIGTCLSVSAQAISLDILEELKLVKTKIGELIITTGAIDDIFELALVSATIAVISGLSAYVSLVRLISGIIVFVISVVLFKTYVIPWLIELFEREHTSASLFMGAFTITLLMAALSEFLGFGSLIGAIVAGISVRELLHYKTGKIWEEHDIAKAVHVISFGFLVPIFLIWVGMRVSLPTLFIHPSITAVFILIAIFGTVGGALLAVVLSGNSIREGLAIGFGLTPKGDVELVIATLAFKANLISLEIFSALVFMSFVTTVIAPIIFRRLATGFT</sequence>
<dbReference type="InterPro" id="IPR038770">
    <property type="entry name" value="Na+/solute_symporter_sf"/>
</dbReference>
<feature type="transmembrane region" description="Helical" evidence="10">
    <location>
        <begin position="220"/>
        <end position="253"/>
    </location>
</feature>
<feature type="transmembrane region" description="Helical" evidence="10">
    <location>
        <begin position="34"/>
        <end position="52"/>
    </location>
</feature>
<keyword evidence="13" id="KW-1185">Reference proteome</keyword>
<accession>A0A832US28</accession>
<evidence type="ECO:0000256" key="5">
    <source>
        <dbReference type="ARBA" id="ARBA00022989"/>
    </source>
</evidence>
<evidence type="ECO:0000256" key="6">
    <source>
        <dbReference type="ARBA" id="ARBA00023053"/>
    </source>
</evidence>
<dbReference type="Proteomes" id="UP000646946">
    <property type="component" value="Unassembled WGS sequence"/>
</dbReference>
<feature type="transmembrane region" description="Helical" evidence="10">
    <location>
        <begin position="273"/>
        <end position="292"/>
    </location>
</feature>
<dbReference type="GO" id="GO:0006814">
    <property type="term" value="P:sodium ion transport"/>
    <property type="evidence" value="ECO:0007669"/>
    <property type="project" value="UniProtKB-KW"/>
</dbReference>
<keyword evidence="2" id="KW-0813">Transport</keyword>
<keyword evidence="9" id="KW-0739">Sodium transport</keyword>
<dbReference type="Gene3D" id="1.20.1530.20">
    <property type="match status" value="1"/>
</dbReference>
<evidence type="ECO:0000313" key="12">
    <source>
        <dbReference type="EMBL" id="HIK00527.1"/>
    </source>
</evidence>
<feature type="transmembrane region" description="Helical" evidence="10">
    <location>
        <begin position="304"/>
        <end position="327"/>
    </location>
</feature>
<evidence type="ECO:0000256" key="7">
    <source>
        <dbReference type="ARBA" id="ARBA00023065"/>
    </source>
</evidence>
<proteinExistence type="predicted"/>
<evidence type="ECO:0000256" key="10">
    <source>
        <dbReference type="SAM" id="Phobius"/>
    </source>
</evidence>
<dbReference type="GO" id="GO:0015297">
    <property type="term" value="F:antiporter activity"/>
    <property type="evidence" value="ECO:0007669"/>
    <property type="project" value="UniProtKB-KW"/>
</dbReference>
<evidence type="ECO:0000256" key="4">
    <source>
        <dbReference type="ARBA" id="ARBA00022692"/>
    </source>
</evidence>
<evidence type="ECO:0000256" key="8">
    <source>
        <dbReference type="ARBA" id="ARBA00023136"/>
    </source>
</evidence>
<evidence type="ECO:0000256" key="1">
    <source>
        <dbReference type="ARBA" id="ARBA00004141"/>
    </source>
</evidence>
<evidence type="ECO:0000313" key="13">
    <source>
        <dbReference type="Proteomes" id="UP000646946"/>
    </source>
</evidence>
<dbReference type="AlphaFoldDB" id="A0A832US28"/>
<comment type="subcellular location">
    <subcellularLocation>
        <location evidence="1">Membrane</location>
        <topology evidence="1">Multi-pass membrane protein</topology>
    </subcellularLocation>
</comment>
<protein>
    <submittedName>
        <fullName evidence="12">Cation:proton antiporter</fullName>
    </submittedName>
</protein>
<evidence type="ECO:0000256" key="2">
    <source>
        <dbReference type="ARBA" id="ARBA00022448"/>
    </source>
</evidence>
<feature type="transmembrane region" description="Helical" evidence="10">
    <location>
        <begin position="185"/>
        <end position="208"/>
    </location>
</feature>
<keyword evidence="8 10" id="KW-0472">Membrane</keyword>